<keyword evidence="2" id="KW-1185">Reference proteome</keyword>
<evidence type="ECO:0000313" key="2">
    <source>
        <dbReference type="Proteomes" id="UP000306102"/>
    </source>
</evidence>
<dbReference type="STRING" id="542762.A0A4S4DDU1"/>
<evidence type="ECO:0000313" key="1">
    <source>
        <dbReference type="EMBL" id="THG00830.1"/>
    </source>
</evidence>
<dbReference type="EMBL" id="SDRB02011573">
    <property type="protein sequence ID" value="THG00830.1"/>
    <property type="molecule type" value="Genomic_DNA"/>
</dbReference>
<comment type="caution">
    <text evidence="1">The sequence shown here is derived from an EMBL/GenBank/DDBJ whole genome shotgun (WGS) entry which is preliminary data.</text>
</comment>
<protein>
    <submittedName>
        <fullName evidence="1">Uncharacterized protein</fullName>
    </submittedName>
</protein>
<name>A0A4S4DDU1_CAMSN</name>
<dbReference type="Proteomes" id="UP000306102">
    <property type="component" value="Unassembled WGS sequence"/>
</dbReference>
<organism evidence="1 2">
    <name type="scientific">Camellia sinensis var. sinensis</name>
    <name type="common">China tea</name>
    <dbReference type="NCBI Taxonomy" id="542762"/>
    <lineage>
        <taxon>Eukaryota</taxon>
        <taxon>Viridiplantae</taxon>
        <taxon>Streptophyta</taxon>
        <taxon>Embryophyta</taxon>
        <taxon>Tracheophyta</taxon>
        <taxon>Spermatophyta</taxon>
        <taxon>Magnoliopsida</taxon>
        <taxon>eudicotyledons</taxon>
        <taxon>Gunneridae</taxon>
        <taxon>Pentapetalae</taxon>
        <taxon>asterids</taxon>
        <taxon>Ericales</taxon>
        <taxon>Theaceae</taxon>
        <taxon>Camellia</taxon>
    </lineage>
</organism>
<sequence length="135" mass="15297">MQAAAAIRDAAIREWVFLTADEKTSLISSPKGYVQAKVSSVAAQLMKRGWLDFMTAENEVFLYHVSVLSFKNASAMYYFFDIIACKLDLVQGSRIEAEIWANFWILRLLFVGFVSDLSRTSSLWAFVGQQRAQLI</sequence>
<proteinExistence type="predicted"/>
<accession>A0A4S4DDU1</accession>
<reference evidence="1 2" key="1">
    <citation type="journal article" date="2018" name="Proc. Natl. Acad. Sci. U.S.A.">
        <title>Draft genome sequence of Camellia sinensis var. sinensis provides insights into the evolution of the tea genome and tea quality.</title>
        <authorList>
            <person name="Wei C."/>
            <person name="Yang H."/>
            <person name="Wang S."/>
            <person name="Zhao J."/>
            <person name="Liu C."/>
            <person name="Gao L."/>
            <person name="Xia E."/>
            <person name="Lu Y."/>
            <person name="Tai Y."/>
            <person name="She G."/>
            <person name="Sun J."/>
            <person name="Cao H."/>
            <person name="Tong W."/>
            <person name="Gao Q."/>
            <person name="Li Y."/>
            <person name="Deng W."/>
            <person name="Jiang X."/>
            <person name="Wang W."/>
            <person name="Chen Q."/>
            <person name="Zhang S."/>
            <person name="Li H."/>
            <person name="Wu J."/>
            <person name="Wang P."/>
            <person name="Li P."/>
            <person name="Shi C."/>
            <person name="Zheng F."/>
            <person name="Jian J."/>
            <person name="Huang B."/>
            <person name="Shan D."/>
            <person name="Shi M."/>
            <person name="Fang C."/>
            <person name="Yue Y."/>
            <person name="Li F."/>
            <person name="Li D."/>
            <person name="Wei S."/>
            <person name="Han B."/>
            <person name="Jiang C."/>
            <person name="Yin Y."/>
            <person name="Xia T."/>
            <person name="Zhang Z."/>
            <person name="Bennetzen J.L."/>
            <person name="Zhao S."/>
            <person name="Wan X."/>
        </authorList>
    </citation>
    <scope>NUCLEOTIDE SEQUENCE [LARGE SCALE GENOMIC DNA]</scope>
    <source>
        <strain evidence="2">cv. Shuchazao</strain>
        <tissue evidence="1">Leaf</tissue>
    </source>
</reference>
<gene>
    <name evidence="1" type="ORF">TEA_017490</name>
</gene>
<dbReference type="AlphaFoldDB" id="A0A4S4DDU1"/>